<organism evidence="2 3">
    <name type="scientific">Actinophytocola algeriensis</name>
    <dbReference type="NCBI Taxonomy" id="1768010"/>
    <lineage>
        <taxon>Bacteria</taxon>
        <taxon>Bacillati</taxon>
        <taxon>Actinomycetota</taxon>
        <taxon>Actinomycetes</taxon>
        <taxon>Pseudonocardiales</taxon>
        <taxon>Pseudonocardiaceae</taxon>
    </lineage>
</organism>
<evidence type="ECO:0000313" key="3">
    <source>
        <dbReference type="Proteomes" id="UP000520767"/>
    </source>
</evidence>
<protein>
    <submittedName>
        <fullName evidence="2">Uncharacterized protein</fullName>
    </submittedName>
</protein>
<name>A0A7W7VIH5_9PSEU</name>
<evidence type="ECO:0000256" key="1">
    <source>
        <dbReference type="SAM" id="MobiDB-lite"/>
    </source>
</evidence>
<feature type="region of interest" description="Disordered" evidence="1">
    <location>
        <begin position="32"/>
        <end position="61"/>
    </location>
</feature>
<dbReference type="Proteomes" id="UP000520767">
    <property type="component" value="Unassembled WGS sequence"/>
</dbReference>
<dbReference type="RefSeq" id="WP_184815119.1">
    <property type="nucleotide sequence ID" value="NZ_JACHJQ010000009.1"/>
</dbReference>
<dbReference type="AlphaFoldDB" id="A0A7W7VIH5"/>
<feature type="compositionally biased region" description="Basic residues" evidence="1">
    <location>
        <begin position="32"/>
        <end position="49"/>
    </location>
</feature>
<reference evidence="2 3" key="1">
    <citation type="submission" date="2020-08" db="EMBL/GenBank/DDBJ databases">
        <title>Genomic Encyclopedia of Type Strains, Phase III (KMG-III): the genomes of soil and plant-associated and newly described type strains.</title>
        <authorList>
            <person name="Whitman W."/>
        </authorList>
    </citation>
    <scope>NUCLEOTIDE SEQUENCE [LARGE SCALE GENOMIC DNA]</scope>
    <source>
        <strain evidence="2 3">CECT 8960</strain>
    </source>
</reference>
<comment type="caution">
    <text evidence="2">The sequence shown here is derived from an EMBL/GenBank/DDBJ whole genome shotgun (WGS) entry which is preliminary data.</text>
</comment>
<proteinExistence type="predicted"/>
<gene>
    <name evidence="2" type="ORF">FHR82_007330</name>
</gene>
<dbReference type="EMBL" id="JACHJQ010000009">
    <property type="protein sequence ID" value="MBB4911070.1"/>
    <property type="molecule type" value="Genomic_DNA"/>
</dbReference>
<keyword evidence="3" id="KW-1185">Reference proteome</keyword>
<evidence type="ECO:0000313" key="2">
    <source>
        <dbReference type="EMBL" id="MBB4911070.1"/>
    </source>
</evidence>
<sequence length="61" mass="7031">MNWAPEALRAEMDYRVERALGDPKTTLAHRRAAQHAHRSWLQRYRANHAAHHDETGSSRAA</sequence>
<feature type="compositionally biased region" description="Basic and acidic residues" evidence="1">
    <location>
        <begin position="50"/>
        <end position="61"/>
    </location>
</feature>
<accession>A0A7W7VIH5</accession>